<keyword evidence="2" id="KW-1185">Reference proteome</keyword>
<protein>
    <submittedName>
        <fullName evidence="1">Uncharacterized protein</fullName>
    </submittedName>
</protein>
<evidence type="ECO:0000313" key="1">
    <source>
        <dbReference type="EMBL" id="KAL2323097.1"/>
    </source>
</evidence>
<accession>A0ABD1LHT0</accession>
<dbReference type="AlphaFoldDB" id="A0ABD1LHT0"/>
<proteinExistence type="predicted"/>
<evidence type="ECO:0000313" key="2">
    <source>
        <dbReference type="Proteomes" id="UP001603857"/>
    </source>
</evidence>
<dbReference type="EMBL" id="JBGMDY010000009">
    <property type="protein sequence ID" value="KAL2323097.1"/>
    <property type="molecule type" value="Genomic_DNA"/>
</dbReference>
<dbReference type="Proteomes" id="UP001603857">
    <property type="component" value="Unassembled WGS sequence"/>
</dbReference>
<name>A0ABD1LHT0_9FABA</name>
<reference evidence="1 2" key="1">
    <citation type="submission" date="2024-08" db="EMBL/GenBank/DDBJ databases">
        <title>Insights into the chromosomal genome structure of Flemingia macrophylla.</title>
        <authorList>
            <person name="Ding Y."/>
            <person name="Zhao Y."/>
            <person name="Bi W."/>
            <person name="Wu M."/>
            <person name="Zhao G."/>
            <person name="Gong Y."/>
            <person name="Li W."/>
            <person name="Zhang P."/>
        </authorList>
    </citation>
    <scope>NUCLEOTIDE SEQUENCE [LARGE SCALE GENOMIC DNA]</scope>
    <source>
        <strain evidence="1">DYQJB</strain>
        <tissue evidence="1">Leaf</tissue>
    </source>
</reference>
<organism evidence="1 2">
    <name type="scientific">Flemingia macrophylla</name>
    <dbReference type="NCBI Taxonomy" id="520843"/>
    <lineage>
        <taxon>Eukaryota</taxon>
        <taxon>Viridiplantae</taxon>
        <taxon>Streptophyta</taxon>
        <taxon>Embryophyta</taxon>
        <taxon>Tracheophyta</taxon>
        <taxon>Spermatophyta</taxon>
        <taxon>Magnoliopsida</taxon>
        <taxon>eudicotyledons</taxon>
        <taxon>Gunneridae</taxon>
        <taxon>Pentapetalae</taxon>
        <taxon>rosids</taxon>
        <taxon>fabids</taxon>
        <taxon>Fabales</taxon>
        <taxon>Fabaceae</taxon>
        <taxon>Papilionoideae</taxon>
        <taxon>50 kb inversion clade</taxon>
        <taxon>NPAAA clade</taxon>
        <taxon>indigoferoid/millettioid clade</taxon>
        <taxon>Phaseoleae</taxon>
        <taxon>Flemingia</taxon>
    </lineage>
</organism>
<sequence length="118" mass="13159">MESLRLSSPNVASLTNGGNLWLGRHSKKNIYYPSSYASKPLLLRGKIQGEYKFLKFRKSNLNHSYKYIGGGSTQENNGKYILKVTSGPHANNVEPHVSYNAPLLDLAKKILAAFILCF</sequence>
<gene>
    <name evidence="1" type="ORF">Fmac_027476</name>
</gene>
<comment type="caution">
    <text evidence="1">The sequence shown here is derived from an EMBL/GenBank/DDBJ whole genome shotgun (WGS) entry which is preliminary data.</text>
</comment>